<sequence length="806" mass="91455">MASVFGSKKDFCFWTLRHRKRRYLVLITLRFRKINSSRCGETTKPKVAWLAKMLTATFRVTHPKVNRMPFQAKKCQNYFIPLTVHKWPLVTTTYFNIFKKTESGSIVTAFDIKTELRAWSVQNNITHESISKLLKLLRLHPCFTSELPSDARSLLKTPRTINSTVVLPGNYVHFGLEKGILAILKSTEDLHHTTLVEVFISVDGIPVSDSSKSEFWPILCSIENVKNNKPFCVGIYHGSTKPANHNDFLEQFVTDAKDLSCAVFILCSKNLVPVYGVYANSLLTYFVGNFAKLYGKENISYNVHCLLHVYEDVETFGDLNQYSAFKFEDYLGGLKRLVRSGYLPLAQVSRRLCEREIPEGNKHLSQRGASREHTFGPLLPGFSAPQYKQYIFPTFVLKIRRPDQFVWLSTGYLFKVKNIVSSEKNGNRSSRDTISCANGHLAYLQRKNFGTIWQDHSLNWCTTIESEDDDQSKRGNFHHSYSPTVSSDDDNPVVFEKIMTGKRNNKNKQPSVLSPPPPELPPTIFGFGLAEGSGTQLKGNSDFADPYGFKSPVSIRKKPEYVPVKSKFVSQSYAREALSQPQSLLQLNANATESHIMERRGSTLISGYESDSDQVSDVACGPQFSRFENYVINALAHIEHKLTAQNQLLEKLSISANVGPKKDYTSEFNFNFPLTTLEALNEFEESLKNSKKFNALVDYLWYTGGGDYNECISNILYKILPDKLATQFCWEGIRKTNGKLPFKDLKIKSAIFNAVKATTTGNCSEVTEHDFKKKGSSWLQHAPDRIKQASKKKNKQIEDAEEEDKQ</sequence>
<reference evidence="3 4" key="1">
    <citation type="submission" date="2015-12" db="EMBL/GenBank/DDBJ databases">
        <title>The genome of Folsomia candida.</title>
        <authorList>
            <person name="Faddeeva A."/>
            <person name="Derks M.F."/>
            <person name="Anvar Y."/>
            <person name="Smit S."/>
            <person name="Van Straalen N."/>
            <person name="Roelofs D."/>
        </authorList>
    </citation>
    <scope>NUCLEOTIDE SEQUENCE [LARGE SCALE GENOMIC DNA]</scope>
    <source>
        <strain evidence="3 4">VU population</strain>
        <tissue evidence="3">Whole body</tissue>
    </source>
</reference>
<evidence type="ECO:0000259" key="2">
    <source>
        <dbReference type="Pfam" id="PF16064"/>
    </source>
</evidence>
<organism evidence="3 4">
    <name type="scientific">Folsomia candida</name>
    <name type="common">Springtail</name>
    <dbReference type="NCBI Taxonomy" id="158441"/>
    <lineage>
        <taxon>Eukaryota</taxon>
        <taxon>Metazoa</taxon>
        <taxon>Ecdysozoa</taxon>
        <taxon>Arthropoda</taxon>
        <taxon>Hexapoda</taxon>
        <taxon>Collembola</taxon>
        <taxon>Entomobryomorpha</taxon>
        <taxon>Isotomoidea</taxon>
        <taxon>Isotomidae</taxon>
        <taxon>Proisotominae</taxon>
        <taxon>Folsomia</taxon>
    </lineage>
</organism>
<accession>A0A226D0I8</accession>
<keyword evidence="4" id="KW-1185">Reference proteome</keyword>
<evidence type="ECO:0000313" key="4">
    <source>
        <dbReference type="Proteomes" id="UP000198287"/>
    </source>
</evidence>
<evidence type="ECO:0000256" key="1">
    <source>
        <dbReference type="SAM" id="MobiDB-lite"/>
    </source>
</evidence>
<evidence type="ECO:0000313" key="3">
    <source>
        <dbReference type="EMBL" id="OXA38729.1"/>
    </source>
</evidence>
<feature type="region of interest" description="Disordered" evidence="1">
    <location>
        <begin position="774"/>
        <end position="806"/>
    </location>
</feature>
<protein>
    <recommendedName>
        <fullName evidence="2">DUF4806 domain-containing protein</fullName>
    </recommendedName>
</protein>
<dbReference type="OrthoDB" id="6780942at2759"/>
<dbReference type="InterPro" id="IPR032071">
    <property type="entry name" value="DUF4806"/>
</dbReference>
<comment type="caution">
    <text evidence="3">The sequence shown here is derived from an EMBL/GenBank/DDBJ whole genome shotgun (WGS) entry which is preliminary data.</text>
</comment>
<name>A0A226D0I8_FOLCA</name>
<feature type="region of interest" description="Disordered" evidence="1">
    <location>
        <begin position="500"/>
        <end position="520"/>
    </location>
</feature>
<feature type="domain" description="DUF4806" evidence="2">
    <location>
        <begin position="669"/>
        <end position="749"/>
    </location>
</feature>
<gene>
    <name evidence="3" type="ORF">Fcan01_26409</name>
</gene>
<dbReference type="Pfam" id="PF16064">
    <property type="entry name" value="DUF4806"/>
    <property type="match status" value="1"/>
</dbReference>
<dbReference type="AlphaFoldDB" id="A0A226D0I8"/>
<dbReference type="EMBL" id="LNIX01000043">
    <property type="protein sequence ID" value="OXA38729.1"/>
    <property type="molecule type" value="Genomic_DNA"/>
</dbReference>
<proteinExistence type="predicted"/>
<feature type="region of interest" description="Disordered" evidence="1">
    <location>
        <begin position="468"/>
        <end position="487"/>
    </location>
</feature>
<dbReference type="Proteomes" id="UP000198287">
    <property type="component" value="Unassembled WGS sequence"/>
</dbReference>
<dbReference type="PANTHER" id="PTHR33053">
    <property type="entry name" value="PROTEIN, PUTATIVE-RELATED"/>
    <property type="match status" value="1"/>
</dbReference>